<proteinExistence type="predicted"/>
<evidence type="ECO:0000256" key="1">
    <source>
        <dbReference type="SAM" id="Phobius"/>
    </source>
</evidence>
<evidence type="ECO:0000313" key="3">
    <source>
        <dbReference type="Proteomes" id="UP000198251"/>
    </source>
</evidence>
<reference evidence="2 3" key="1">
    <citation type="submission" date="2016-06" db="EMBL/GenBank/DDBJ databases">
        <authorList>
            <person name="Kjaerup R.B."/>
            <person name="Dalgaard T.S."/>
            <person name="Juul-Madsen H.R."/>
        </authorList>
    </citation>
    <scope>NUCLEOTIDE SEQUENCE [LARGE SCALE GENOMIC DNA]</scope>
    <source>
        <strain evidence="2 3">DSM 43913</strain>
    </source>
</reference>
<feature type="transmembrane region" description="Helical" evidence="1">
    <location>
        <begin position="145"/>
        <end position="164"/>
    </location>
</feature>
<keyword evidence="1" id="KW-0472">Membrane</keyword>
<name>A0A1C5G3J9_MICEH</name>
<accession>A0A1C5G3J9</accession>
<feature type="transmembrane region" description="Helical" evidence="1">
    <location>
        <begin position="176"/>
        <end position="195"/>
    </location>
</feature>
<keyword evidence="1" id="KW-0812">Transmembrane</keyword>
<protein>
    <submittedName>
        <fullName evidence="2">Uncharacterized protein</fullName>
    </submittedName>
</protein>
<feature type="transmembrane region" description="Helical" evidence="1">
    <location>
        <begin position="114"/>
        <end position="133"/>
    </location>
</feature>
<dbReference type="EMBL" id="LT607733">
    <property type="protein sequence ID" value="SCG14260.1"/>
    <property type="molecule type" value="Genomic_DNA"/>
</dbReference>
<sequence>MDRSGRLREADGVSAETGLVMSRESHPGAGRHWMVSLAVAGLAAAATTTAAQATGHFHWWAGFVLIPGALIAATGGPLLARGGGRAFAGYVVACLGALVFAVGALLMFGAFGRGWPLMVVLPCLAVAGTYRWRLVHPLARGLHRAVALLALAGALLLGGMLQLVRVGLVDVGAAPMWGAFLMLAGVIVLGNAVELTRHRMPYRLQAITLLVGPAVVAFLLGLRLLRGW</sequence>
<dbReference type="AlphaFoldDB" id="A0A1C5G3J9"/>
<evidence type="ECO:0000313" key="2">
    <source>
        <dbReference type="EMBL" id="SCG14260.1"/>
    </source>
</evidence>
<feature type="transmembrane region" description="Helical" evidence="1">
    <location>
        <begin position="59"/>
        <end position="80"/>
    </location>
</feature>
<gene>
    <name evidence="2" type="ORF">GA0070610_0460</name>
</gene>
<dbReference type="Proteomes" id="UP000198251">
    <property type="component" value="Chromosome I"/>
</dbReference>
<feature type="transmembrane region" description="Helical" evidence="1">
    <location>
        <begin position="87"/>
        <end position="108"/>
    </location>
</feature>
<organism evidence="2 3">
    <name type="scientific">Micromonospora echinofusca</name>
    <dbReference type="NCBI Taxonomy" id="47858"/>
    <lineage>
        <taxon>Bacteria</taxon>
        <taxon>Bacillati</taxon>
        <taxon>Actinomycetota</taxon>
        <taxon>Actinomycetes</taxon>
        <taxon>Micromonosporales</taxon>
        <taxon>Micromonosporaceae</taxon>
        <taxon>Micromonospora</taxon>
    </lineage>
</organism>
<keyword evidence="3" id="KW-1185">Reference proteome</keyword>
<feature type="transmembrane region" description="Helical" evidence="1">
    <location>
        <begin position="207"/>
        <end position="225"/>
    </location>
</feature>
<feature type="transmembrane region" description="Helical" evidence="1">
    <location>
        <begin position="33"/>
        <end position="53"/>
    </location>
</feature>
<keyword evidence="1" id="KW-1133">Transmembrane helix</keyword>